<dbReference type="AlphaFoldDB" id="A0A2P2MZH8"/>
<accession>A0A2P2MZH8</accession>
<proteinExistence type="predicted"/>
<dbReference type="EMBL" id="GGEC01055137">
    <property type="protein sequence ID" value="MBX35621.1"/>
    <property type="molecule type" value="Transcribed_RNA"/>
</dbReference>
<sequence length="53" mass="6499">MRYSRNIHLGHLRRTAMDYFQVKYRACQIFNPCMIVKPFFVSTLYFTSQEQFN</sequence>
<organism evidence="1">
    <name type="scientific">Rhizophora mucronata</name>
    <name type="common">Asiatic mangrove</name>
    <dbReference type="NCBI Taxonomy" id="61149"/>
    <lineage>
        <taxon>Eukaryota</taxon>
        <taxon>Viridiplantae</taxon>
        <taxon>Streptophyta</taxon>
        <taxon>Embryophyta</taxon>
        <taxon>Tracheophyta</taxon>
        <taxon>Spermatophyta</taxon>
        <taxon>Magnoliopsida</taxon>
        <taxon>eudicotyledons</taxon>
        <taxon>Gunneridae</taxon>
        <taxon>Pentapetalae</taxon>
        <taxon>rosids</taxon>
        <taxon>fabids</taxon>
        <taxon>Malpighiales</taxon>
        <taxon>Rhizophoraceae</taxon>
        <taxon>Rhizophora</taxon>
    </lineage>
</organism>
<name>A0A2P2MZH8_RHIMU</name>
<reference evidence="1" key="1">
    <citation type="submission" date="2018-02" db="EMBL/GenBank/DDBJ databases">
        <title>Rhizophora mucronata_Transcriptome.</title>
        <authorList>
            <person name="Meera S.P."/>
            <person name="Sreeshan A."/>
            <person name="Augustine A."/>
        </authorList>
    </citation>
    <scope>NUCLEOTIDE SEQUENCE</scope>
    <source>
        <tissue evidence="1">Leaf</tissue>
    </source>
</reference>
<protein>
    <submittedName>
        <fullName evidence="1">Uncharacterized protein</fullName>
    </submittedName>
</protein>
<evidence type="ECO:0000313" key="1">
    <source>
        <dbReference type="EMBL" id="MBX35621.1"/>
    </source>
</evidence>